<comment type="similarity">
    <text evidence="2 15">Belongs to the IlvD/Edd family.</text>
</comment>
<keyword evidence="6 15" id="KW-0460">Magnesium</keyword>
<evidence type="ECO:0000256" key="8">
    <source>
        <dbReference type="ARBA" id="ARBA00023014"/>
    </source>
</evidence>
<keyword evidence="9 15" id="KW-0456">Lyase</keyword>
<evidence type="ECO:0000259" key="16">
    <source>
        <dbReference type="Pfam" id="PF00920"/>
    </source>
</evidence>
<dbReference type="OrthoDB" id="9807077at2"/>
<dbReference type="GO" id="GO:0000287">
    <property type="term" value="F:magnesium ion binding"/>
    <property type="evidence" value="ECO:0007669"/>
    <property type="project" value="UniProtKB-UniRule"/>
</dbReference>
<comment type="subunit">
    <text evidence="15">Homodimer.</text>
</comment>
<dbReference type="InterPro" id="IPR004404">
    <property type="entry name" value="DihydroxyA_deHydtase"/>
</dbReference>
<dbReference type="FunFam" id="3.50.30.80:FF:000001">
    <property type="entry name" value="Dihydroxy-acid dehydratase"/>
    <property type="match status" value="1"/>
</dbReference>
<dbReference type="InterPro" id="IPR020558">
    <property type="entry name" value="DiOHA_6PGluconate_deHydtase_CS"/>
</dbReference>
<dbReference type="STRING" id="1838286.Verru16b_03459"/>
<dbReference type="RefSeq" id="WP_069963417.1">
    <property type="nucleotide sequence ID" value="NZ_CP016094.1"/>
</dbReference>
<feature type="domain" description="Dihydroxy-acid/6-phosphogluconate dehydratase C-terminal" evidence="17">
    <location>
        <begin position="364"/>
        <end position="553"/>
    </location>
</feature>
<keyword evidence="10 15" id="KW-0100">Branched-chain amino acid biosynthesis</keyword>
<dbReference type="PROSITE" id="PS00887">
    <property type="entry name" value="ILVD_EDD_2"/>
    <property type="match status" value="1"/>
</dbReference>
<feature type="binding site" evidence="15">
    <location>
        <position position="51"/>
    </location>
    <ligand>
        <name>[2Fe-2S] cluster</name>
        <dbReference type="ChEBI" id="CHEBI:190135"/>
    </ligand>
</feature>
<feature type="binding site" evidence="15">
    <location>
        <position position="83"/>
    </location>
    <ligand>
        <name>Mg(2+)</name>
        <dbReference type="ChEBI" id="CHEBI:18420"/>
    </ligand>
</feature>
<keyword evidence="19" id="KW-1185">Reference proteome</keyword>
<sequence>MDSGKRHSHLVTEGPSRAPARAMMKAVGFTDEDLSKPLIGIANTWTEIGPCNFHLRALAEHVKAGVRAAGGTPLEFNTVSISDGITMGTEGMKTSLISRELIADSIELVARGNSLDGLVCLSSCDKTNPGVMMALARMDIPGLALYGGSIDHGHHNGKALTVQDVFEAVGAFSSGKIDAKEFKCVENAACPTAGACGGQFTANTMATIMEAIGISPVGLNGIPATAAEKNQAAFRCGEIVMDLVRRDLKPSQIMTRPAFENAIASVAASGGSTNAVLHLLALAKEANVSLQIDEFDQICRKTPTIATLKPGGLYTAVEMHKAGGISLLLRRLLEGGYLHRDCVTVTGRTIAAEVAGAFEAPGQQVIRPTDKPFKPTGGLVILRGNLAEEGGVLKVAGSSREKLKGPARVFNNEEDAMAAANAQQIKAGDVVVIRYEGPKGGPGMREMLGVTAALAGQGLADSVALLTDGRFSGATRGFSIGHVAPEAFVGGLIAFVQEGDLIEVDVPARKLSVEIDPAELARRKAGWQAPAPRYARGVMAKYANTVSSASVGAVTT</sequence>
<dbReference type="Gene3D" id="3.50.30.80">
    <property type="entry name" value="IlvD/EDD C-terminal domain-like"/>
    <property type="match status" value="1"/>
</dbReference>
<evidence type="ECO:0000256" key="6">
    <source>
        <dbReference type="ARBA" id="ARBA00022842"/>
    </source>
</evidence>
<comment type="pathway">
    <text evidence="13 15">Amino-acid biosynthesis; L-isoleucine biosynthesis; L-isoleucine from 2-oxobutanoate: step 3/4.</text>
</comment>
<comment type="pathway">
    <text evidence="12 15">Amino-acid biosynthesis; L-valine biosynthesis; L-valine from pyruvate: step 3/4.</text>
</comment>
<dbReference type="InterPro" id="IPR042096">
    <property type="entry name" value="Dihydro-acid_dehy_C"/>
</dbReference>
<dbReference type="InterPro" id="IPR037237">
    <property type="entry name" value="IlvD/EDD_N"/>
</dbReference>
<evidence type="ECO:0000313" key="18">
    <source>
        <dbReference type="EMBL" id="AOS46355.1"/>
    </source>
</evidence>
<evidence type="ECO:0000256" key="5">
    <source>
        <dbReference type="ARBA" id="ARBA00022723"/>
    </source>
</evidence>
<dbReference type="GO" id="GO:0009097">
    <property type="term" value="P:isoleucine biosynthetic process"/>
    <property type="evidence" value="ECO:0007669"/>
    <property type="project" value="UniProtKB-UniRule"/>
</dbReference>
<dbReference type="AlphaFoldDB" id="A0A1D8AZP9"/>
<evidence type="ECO:0000256" key="15">
    <source>
        <dbReference type="HAMAP-Rule" id="MF_00012"/>
    </source>
</evidence>
<evidence type="ECO:0000256" key="4">
    <source>
        <dbReference type="ARBA" id="ARBA00022714"/>
    </source>
</evidence>
<accession>A0A1D8AZP9</accession>
<evidence type="ECO:0000256" key="11">
    <source>
        <dbReference type="ARBA" id="ARBA00029304"/>
    </source>
</evidence>
<evidence type="ECO:0000256" key="10">
    <source>
        <dbReference type="ARBA" id="ARBA00023304"/>
    </source>
</evidence>
<name>A0A1D8AZP9_9BACT</name>
<dbReference type="InterPro" id="IPR000581">
    <property type="entry name" value="ILV_EDD_N"/>
</dbReference>
<feature type="binding site" evidence="15">
    <location>
        <position position="125"/>
    </location>
    <ligand>
        <name>Mg(2+)</name>
        <dbReference type="ChEBI" id="CHEBI:18420"/>
    </ligand>
</feature>
<dbReference type="Proteomes" id="UP000095228">
    <property type="component" value="Chromosome"/>
</dbReference>
<reference evidence="18 19" key="1">
    <citation type="submission" date="2016-06" db="EMBL/GenBank/DDBJ databases">
        <title>Three novel species with peptidoglycan cell walls form the new genus Lacunisphaera gen. nov. in the family Opitutaceae of the verrucomicrobial subdivision 4.</title>
        <authorList>
            <person name="Rast P."/>
            <person name="Gloeckner I."/>
            <person name="Jogler M."/>
            <person name="Boedeker C."/>
            <person name="Jeske O."/>
            <person name="Wiegand S."/>
            <person name="Reinhardt R."/>
            <person name="Schumann P."/>
            <person name="Rohde M."/>
            <person name="Spring S."/>
            <person name="Gloeckner F.O."/>
            <person name="Jogler C."/>
        </authorList>
    </citation>
    <scope>NUCLEOTIDE SEQUENCE [LARGE SCALE GENOMIC DNA]</scope>
    <source>
        <strain evidence="18 19">IG16b</strain>
    </source>
</reference>
<keyword evidence="5 15" id="KW-0479">Metal-binding</keyword>
<feature type="domain" description="Dihydroxy-acid/6-phosphogluconate dehydratase N-terminal" evidence="16">
    <location>
        <begin position="36"/>
        <end position="351"/>
    </location>
</feature>
<keyword evidence="3 15" id="KW-0028">Amino-acid biosynthesis</keyword>
<evidence type="ECO:0000256" key="2">
    <source>
        <dbReference type="ARBA" id="ARBA00006486"/>
    </source>
</evidence>
<dbReference type="EC" id="4.2.1.9" evidence="14 15"/>
<evidence type="ECO:0000256" key="7">
    <source>
        <dbReference type="ARBA" id="ARBA00023004"/>
    </source>
</evidence>
<dbReference type="Pfam" id="PF00920">
    <property type="entry name" value="ILVD_EDD_N"/>
    <property type="match status" value="1"/>
</dbReference>
<feature type="binding site" description="via carbamate group" evidence="15">
    <location>
        <position position="126"/>
    </location>
    <ligand>
        <name>Mg(2+)</name>
        <dbReference type="ChEBI" id="CHEBI:18420"/>
    </ligand>
</feature>
<dbReference type="PATRIC" id="fig|1838286.3.peg.3493"/>
<dbReference type="PANTHER" id="PTHR21000:SF5">
    <property type="entry name" value="DIHYDROXY-ACID DEHYDRATASE, MITOCHONDRIAL"/>
    <property type="match status" value="1"/>
</dbReference>
<comment type="function">
    <text evidence="15">Functions in the biosynthesis of branched-chain amino acids. Catalyzes the dehydration of (2R,3R)-2,3-dihydroxy-3-methylpentanoate (2,3-dihydroxy-3-methylvalerate) into 2-oxo-3-methylpentanoate (2-oxo-3-methylvalerate) and of (2R)-2,3-dihydroxy-3-methylbutanoate (2,3-dihydroxyisovalerate) into 2-oxo-3-methylbutanoate (2-oxoisovalerate), the penultimate precursor to L-isoleucine and L-valine, respectively.</text>
</comment>
<protein>
    <recommendedName>
        <fullName evidence="14 15">Dihydroxy-acid dehydratase</fullName>
        <shortName evidence="15">DAD</shortName>
        <ecNumber evidence="14 15">4.2.1.9</ecNumber>
    </recommendedName>
</protein>
<feature type="modified residue" description="N6-carboxylysine" evidence="15">
    <location>
        <position position="126"/>
    </location>
</feature>
<evidence type="ECO:0000256" key="13">
    <source>
        <dbReference type="ARBA" id="ARBA00029437"/>
    </source>
</evidence>
<keyword evidence="4 15" id="KW-0001">2Fe-2S</keyword>
<dbReference type="PROSITE" id="PS00886">
    <property type="entry name" value="ILVD_EDD_1"/>
    <property type="match status" value="1"/>
</dbReference>
<comment type="cofactor">
    <cofactor evidence="15">
        <name>[2Fe-2S] cluster</name>
        <dbReference type="ChEBI" id="CHEBI:190135"/>
    </cofactor>
    <text evidence="15">Binds 1 [2Fe-2S] cluster per subunit. This cluster acts as a Lewis acid cofactor.</text>
</comment>
<feature type="active site" description="Proton acceptor" evidence="15">
    <location>
        <position position="472"/>
    </location>
</feature>
<evidence type="ECO:0000256" key="9">
    <source>
        <dbReference type="ARBA" id="ARBA00023239"/>
    </source>
</evidence>
<dbReference type="NCBIfam" id="NF002068">
    <property type="entry name" value="PRK00911.1"/>
    <property type="match status" value="1"/>
</dbReference>
<dbReference type="UniPathway" id="UPA00049">
    <property type="reaction ID" value="UER00061"/>
</dbReference>
<evidence type="ECO:0000256" key="3">
    <source>
        <dbReference type="ARBA" id="ARBA00022605"/>
    </source>
</evidence>
<organism evidence="18 19">
    <name type="scientific">Lacunisphaera limnophila</name>
    <dbReference type="NCBI Taxonomy" id="1838286"/>
    <lineage>
        <taxon>Bacteria</taxon>
        <taxon>Pseudomonadati</taxon>
        <taxon>Verrucomicrobiota</taxon>
        <taxon>Opitutia</taxon>
        <taxon>Opitutales</taxon>
        <taxon>Opitutaceae</taxon>
        <taxon>Lacunisphaera</taxon>
    </lineage>
</organism>
<dbReference type="GO" id="GO:0009099">
    <property type="term" value="P:L-valine biosynthetic process"/>
    <property type="evidence" value="ECO:0007669"/>
    <property type="project" value="UniProtKB-UniRule"/>
</dbReference>
<keyword evidence="8 15" id="KW-0411">Iron-sulfur</keyword>
<comment type="caution">
    <text evidence="15">Lacks conserved residue(s) required for the propagation of feature annotation.</text>
</comment>
<proteinExistence type="inferred from homology"/>
<dbReference type="NCBIfam" id="TIGR00110">
    <property type="entry name" value="ilvD"/>
    <property type="match status" value="1"/>
</dbReference>
<evidence type="ECO:0000256" key="1">
    <source>
        <dbReference type="ARBA" id="ARBA00001946"/>
    </source>
</evidence>
<comment type="cofactor">
    <cofactor evidence="1 15">
        <name>Mg(2+)</name>
        <dbReference type="ChEBI" id="CHEBI:18420"/>
    </cofactor>
</comment>
<dbReference type="PANTHER" id="PTHR21000">
    <property type="entry name" value="DIHYDROXY-ACID DEHYDRATASE DAD"/>
    <property type="match status" value="1"/>
</dbReference>
<dbReference type="Pfam" id="PF24877">
    <property type="entry name" value="ILV_EDD_C"/>
    <property type="match status" value="1"/>
</dbReference>
<gene>
    <name evidence="18" type="primary">ilvD_2</name>
    <name evidence="15" type="synonym">ilvD</name>
    <name evidence="18" type="ORF">Verru16b_03459</name>
</gene>
<feature type="binding site" evidence="15">
    <location>
        <position position="446"/>
    </location>
    <ligand>
        <name>Mg(2+)</name>
        <dbReference type="ChEBI" id="CHEBI:18420"/>
    </ligand>
</feature>
<dbReference type="GO" id="GO:0051537">
    <property type="term" value="F:2 iron, 2 sulfur cluster binding"/>
    <property type="evidence" value="ECO:0007669"/>
    <property type="project" value="UniProtKB-UniRule"/>
</dbReference>
<dbReference type="InterPro" id="IPR056740">
    <property type="entry name" value="ILV_EDD_C"/>
</dbReference>
<comment type="catalytic activity">
    <reaction evidence="15">
        <text>(2R,3R)-2,3-dihydroxy-3-methylpentanoate = (S)-3-methyl-2-oxopentanoate + H2O</text>
        <dbReference type="Rhea" id="RHEA:27694"/>
        <dbReference type="ChEBI" id="CHEBI:15377"/>
        <dbReference type="ChEBI" id="CHEBI:35146"/>
        <dbReference type="ChEBI" id="CHEBI:49258"/>
        <dbReference type="EC" id="4.2.1.9"/>
    </reaction>
</comment>
<dbReference type="UniPathway" id="UPA00047">
    <property type="reaction ID" value="UER00057"/>
</dbReference>
<comment type="catalytic activity">
    <reaction evidence="11">
        <text>(2R)-2,3-dihydroxy-3-methylbutanoate = 3-methyl-2-oxobutanoate + H2O</text>
        <dbReference type="Rhea" id="RHEA:24809"/>
        <dbReference type="ChEBI" id="CHEBI:11851"/>
        <dbReference type="ChEBI" id="CHEBI:15377"/>
        <dbReference type="ChEBI" id="CHEBI:49072"/>
        <dbReference type="EC" id="4.2.1.9"/>
    </reaction>
    <physiologicalReaction direction="left-to-right" evidence="11">
        <dbReference type="Rhea" id="RHEA:24810"/>
    </physiologicalReaction>
</comment>
<evidence type="ECO:0000256" key="14">
    <source>
        <dbReference type="ARBA" id="ARBA00029490"/>
    </source>
</evidence>
<dbReference type="InterPro" id="IPR050165">
    <property type="entry name" value="DHAD_IlvD/Edd"/>
</dbReference>
<evidence type="ECO:0000256" key="12">
    <source>
        <dbReference type="ARBA" id="ARBA00029436"/>
    </source>
</evidence>
<dbReference type="SUPFAM" id="SSF143975">
    <property type="entry name" value="IlvD/EDD N-terminal domain-like"/>
    <property type="match status" value="1"/>
</dbReference>
<dbReference type="HAMAP" id="MF_00012">
    <property type="entry name" value="IlvD"/>
    <property type="match status" value="1"/>
</dbReference>
<keyword evidence="7 15" id="KW-0408">Iron</keyword>
<dbReference type="EMBL" id="CP016094">
    <property type="protein sequence ID" value="AOS46355.1"/>
    <property type="molecule type" value="Genomic_DNA"/>
</dbReference>
<evidence type="ECO:0000313" key="19">
    <source>
        <dbReference type="Proteomes" id="UP000095228"/>
    </source>
</evidence>
<dbReference type="KEGG" id="obg:Verru16b_03459"/>
<dbReference type="GO" id="GO:0004160">
    <property type="term" value="F:dihydroxy-acid dehydratase activity"/>
    <property type="evidence" value="ECO:0007669"/>
    <property type="project" value="UniProtKB-UniRule"/>
</dbReference>
<evidence type="ECO:0000259" key="17">
    <source>
        <dbReference type="Pfam" id="PF24877"/>
    </source>
</evidence>
<dbReference type="SUPFAM" id="SSF52016">
    <property type="entry name" value="LeuD/IlvD-like"/>
    <property type="match status" value="1"/>
</dbReference>